<gene>
    <name evidence="3" type="ORF">RQP52_05205</name>
</gene>
<dbReference type="Gene3D" id="3.90.1200.10">
    <property type="match status" value="1"/>
</dbReference>
<evidence type="ECO:0000259" key="2">
    <source>
        <dbReference type="Pfam" id="PF01636"/>
    </source>
</evidence>
<feature type="domain" description="Aminoglycoside phosphotransferase" evidence="2">
    <location>
        <begin position="21"/>
        <end position="262"/>
    </location>
</feature>
<dbReference type="InterPro" id="IPR050249">
    <property type="entry name" value="Pseudomonas-type_ThrB"/>
</dbReference>
<evidence type="ECO:0000313" key="4">
    <source>
        <dbReference type="Proteomes" id="UP001260980"/>
    </source>
</evidence>
<dbReference type="SUPFAM" id="SSF56112">
    <property type="entry name" value="Protein kinase-like (PK-like)"/>
    <property type="match status" value="1"/>
</dbReference>
<protein>
    <submittedName>
        <fullName evidence="3">Phosphotransferase</fullName>
    </submittedName>
</protein>
<comment type="caution">
    <text evidence="3">The sequence shown here is derived from an EMBL/GenBank/DDBJ whole genome shotgun (WGS) entry which is preliminary data.</text>
</comment>
<reference evidence="3 4" key="1">
    <citation type="submission" date="2023-10" db="EMBL/GenBank/DDBJ databases">
        <title>Paenibacillus strain PFR10 Genome sequencing and assembly.</title>
        <authorList>
            <person name="Kim I."/>
        </authorList>
    </citation>
    <scope>NUCLEOTIDE SEQUENCE [LARGE SCALE GENOMIC DNA]</scope>
    <source>
        <strain evidence="3 4">PFR10</strain>
    </source>
</reference>
<dbReference type="InterPro" id="IPR011009">
    <property type="entry name" value="Kinase-like_dom_sf"/>
</dbReference>
<dbReference type="PANTHER" id="PTHR21064">
    <property type="entry name" value="AMINOGLYCOSIDE PHOSPHOTRANSFERASE DOMAIN-CONTAINING PROTEIN-RELATED"/>
    <property type="match status" value="1"/>
</dbReference>
<comment type="similarity">
    <text evidence="1">Belongs to the pseudomonas-type ThrB family.</text>
</comment>
<evidence type="ECO:0000256" key="1">
    <source>
        <dbReference type="ARBA" id="ARBA00038240"/>
    </source>
</evidence>
<dbReference type="Gene3D" id="3.30.200.20">
    <property type="entry name" value="Phosphorylase Kinase, domain 1"/>
    <property type="match status" value="1"/>
</dbReference>
<name>A0ABU3R876_9BACL</name>
<evidence type="ECO:0000313" key="3">
    <source>
        <dbReference type="EMBL" id="MDU0200477.1"/>
    </source>
</evidence>
<sequence length="333" mass="38487">MQEQLDELVRYYFEEADYEMEAVPFGLTNLTKIVKLNDRRYVLRIYNRHTKHVEGIELESRTTSFLVNRELTFQVPEFLPTLSGDDYVRLSDGSLGAVVVFLEGTNHVLANVHDAAEFGRVVGEMSQGLQQFDRSGLDYQGISFLDFYNLHPLADQSAVDAFIENPSFHIPEASLNFYRAKVESVENSVREIKKLPIQLVHHDLLIFNLLAQNNRICSVLDFDFISVDTSFLEFAICLNHLLQMSNGSIEMAEAFVKRYSAYKTHSVQEIEQLRNLTQLYHVAVLHIYIGQHYAGIDIQHNFTYILNQFIHRDTWLMEHGKTIERMLIAYIVG</sequence>
<keyword evidence="4" id="KW-1185">Reference proteome</keyword>
<dbReference type="PANTHER" id="PTHR21064:SF6">
    <property type="entry name" value="AMINOGLYCOSIDE PHOSPHOTRANSFERASE DOMAIN-CONTAINING PROTEIN"/>
    <property type="match status" value="1"/>
</dbReference>
<dbReference type="Proteomes" id="UP001260980">
    <property type="component" value="Unassembled WGS sequence"/>
</dbReference>
<dbReference type="InterPro" id="IPR002575">
    <property type="entry name" value="Aminoglycoside_PTrfase"/>
</dbReference>
<proteinExistence type="inferred from homology"/>
<dbReference type="RefSeq" id="WP_315949881.1">
    <property type="nucleotide sequence ID" value="NZ_JAWCUD010000001.1"/>
</dbReference>
<dbReference type="Pfam" id="PF01636">
    <property type="entry name" value="APH"/>
    <property type="match status" value="1"/>
</dbReference>
<dbReference type="EMBL" id="JAWCUD010000001">
    <property type="protein sequence ID" value="MDU0200477.1"/>
    <property type="molecule type" value="Genomic_DNA"/>
</dbReference>
<accession>A0ABU3R876</accession>
<organism evidence="3 4">
    <name type="scientific">Paenibacillus violae</name>
    <dbReference type="NCBI Taxonomy" id="3077234"/>
    <lineage>
        <taxon>Bacteria</taxon>
        <taxon>Bacillati</taxon>
        <taxon>Bacillota</taxon>
        <taxon>Bacilli</taxon>
        <taxon>Bacillales</taxon>
        <taxon>Paenibacillaceae</taxon>
        <taxon>Paenibacillus</taxon>
    </lineage>
</organism>